<dbReference type="GO" id="GO:0016020">
    <property type="term" value="C:membrane"/>
    <property type="evidence" value="ECO:0007669"/>
    <property type="project" value="UniProtKB-SubCell"/>
</dbReference>
<dbReference type="EMBL" id="CAKMRJ010005634">
    <property type="protein sequence ID" value="CAH1449343.1"/>
    <property type="molecule type" value="Genomic_DNA"/>
</dbReference>
<dbReference type="GO" id="GO:0003777">
    <property type="term" value="F:microtubule motor activity"/>
    <property type="evidence" value="ECO:0007669"/>
    <property type="project" value="InterPro"/>
</dbReference>
<dbReference type="GO" id="GO:0007018">
    <property type="term" value="P:microtubule-based movement"/>
    <property type="evidence" value="ECO:0007669"/>
    <property type="project" value="InterPro"/>
</dbReference>
<comment type="similarity">
    <text evidence="6">Belongs to the TRAFAC class myosin-kinesin ATPase superfamily. Kinesin family.</text>
</comment>
<dbReference type="PANTHER" id="PTHR12308:SF73">
    <property type="entry name" value="ANOCTAMIN"/>
    <property type="match status" value="1"/>
</dbReference>
<sequence>MAMAVGGICGSLLGGYALTNFQMETIFLLFAVLPTLQLFSYAFVKKTPEVGDMDNASLSKGKKVSGSKRKAQSFKDEEFFISSEPTNQLGARISLPSFGQHEKSINDAIIILSIICLQLPSELAYAHLYESIGSDVVKFGLTAGYLFAIQYFTQIRGKVSVKLIKDEKNKCTEYRANSLVYKVFGLYFMQSYIGILYHAILHRNFMTLRQVIIQRLIISEVLENLMDNSLPYVKYSYRNTELFGNHKRKREKGYAGGKHIFNSRVEKEYFKPVYAASIGDELEDGLFDDFLELALQFGMIMMFACAFPPAFPFAALERSYINKSLLTLGTVIRKLSEGKASHVPYRDPKLTRLLQSSLSGHGHVSIIDEKSLIKKYQREISVLKQELDQLRRGMLVGVNPEEIVTLKQKAERELQPCFWEVTARAVHPVLEWGESGMTVADGLSNLLKVKIRF</sequence>
<evidence type="ECO:0000259" key="9">
    <source>
        <dbReference type="PROSITE" id="PS50067"/>
    </source>
</evidence>
<feature type="transmembrane region" description="Helical" evidence="8">
    <location>
        <begin position="293"/>
        <end position="316"/>
    </location>
</feature>
<dbReference type="InterPro" id="IPR027417">
    <property type="entry name" value="P-loop_NTPase"/>
</dbReference>
<protein>
    <recommendedName>
        <fullName evidence="9">Kinesin motor domain-containing protein</fullName>
    </recommendedName>
</protein>
<feature type="transmembrane region" description="Helical" evidence="8">
    <location>
        <begin position="27"/>
        <end position="44"/>
    </location>
</feature>
<dbReference type="AlphaFoldDB" id="A0AAU9PH25"/>
<reference evidence="10 11" key="1">
    <citation type="submission" date="2022-01" db="EMBL/GenBank/DDBJ databases">
        <authorList>
            <person name="Xiong W."/>
            <person name="Schranz E."/>
        </authorList>
    </citation>
    <scope>NUCLEOTIDE SEQUENCE [LARGE SCALE GENOMIC DNA]</scope>
</reference>
<evidence type="ECO:0000256" key="5">
    <source>
        <dbReference type="ARBA" id="ARBA00023175"/>
    </source>
</evidence>
<evidence type="ECO:0000256" key="8">
    <source>
        <dbReference type="SAM" id="Phobius"/>
    </source>
</evidence>
<feature type="transmembrane region" description="Helical" evidence="8">
    <location>
        <begin position="179"/>
        <end position="200"/>
    </location>
</feature>
<dbReference type="PROSITE" id="PS50067">
    <property type="entry name" value="KINESIN_MOTOR_2"/>
    <property type="match status" value="1"/>
</dbReference>
<keyword evidence="3 8" id="KW-1133">Transmembrane helix</keyword>
<keyword evidence="11" id="KW-1185">Reference proteome</keyword>
<comment type="caution">
    <text evidence="6">Lacks conserved residue(s) required for the propagation of feature annotation.</text>
</comment>
<evidence type="ECO:0000256" key="4">
    <source>
        <dbReference type="ARBA" id="ARBA00023136"/>
    </source>
</evidence>
<name>A0AAU9PH25_9ASTR</name>
<comment type="caution">
    <text evidence="10">The sequence shown here is derived from an EMBL/GenBank/DDBJ whole genome shotgun (WGS) entry which is preliminary data.</text>
</comment>
<dbReference type="GO" id="GO:0005524">
    <property type="term" value="F:ATP binding"/>
    <property type="evidence" value="ECO:0007669"/>
    <property type="project" value="InterPro"/>
</dbReference>
<feature type="coiled-coil region" evidence="7">
    <location>
        <begin position="366"/>
        <end position="393"/>
    </location>
</feature>
<evidence type="ECO:0000313" key="10">
    <source>
        <dbReference type="EMBL" id="CAH1449343.1"/>
    </source>
</evidence>
<dbReference type="GO" id="GO:0005254">
    <property type="term" value="F:chloride channel activity"/>
    <property type="evidence" value="ECO:0007669"/>
    <property type="project" value="TreeGrafter"/>
</dbReference>
<dbReference type="InterPro" id="IPR036961">
    <property type="entry name" value="Kinesin_motor_dom_sf"/>
</dbReference>
<evidence type="ECO:0000313" key="11">
    <source>
        <dbReference type="Proteomes" id="UP001157418"/>
    </source>
</evidence>
<dbReference type="PANTHER" id="PTHR12308">
    <property type="entry name" value="ANOCTAMIN"/>
    <property type="match status" value="1"/>
</dbReference>
<keyword evidence="7" id="KW-0175">Coiled coil</keyword>
<dbReference type="Pfam" id="PF00225">
    <property type="entry name" value="Kinesin"/>
    <property type="match status" value="1"/>
</dbReference>
<evidence type="ECO:0000256" key="1">
    <source>
        <dbReference type="ARBA" id="ARBA00004141"/>
    </source>
</evidence>
<dbReference type="Pfam" id="PF04547">
    <property type="entry name" value="Anoctamin"/>
    <property type="match status" value="1"/>
</dbReference>
<dbReference type="Gene3D" id="3.40.850.10">
    <property type="entry name" value="Kinesin motor domain"/>
    <property type="match status" value="1"/>
</dbReference>
<keyword evidence="2 8" id="KW-0812">Transmembrane</keyword>
<dbReference type="SUPFAM" id="SSF52540">
    <property type="entry name" value="P-loop containing nucleoside triphosphate hydrolases"/>
    <property type="match status" value="1"/>
</dbReference>
<organism evidence="10 11">
    <name type="scientific">Lactuca virosa</name>
    <dbReference type="NCBI Taxonomy" id="75947"/>
    <lineage>
        <taxon>Eukaryota</taxon>
        <taxon>Viridiplantae</taxon>
        <taxon>Streptophyta</taxon>
        <taxon>Embryophyta</taxon>
        <taxon>Tracheophyta</taxon>
        <taxon>Spermatophyta</taxon>
        <taxon>Magnoliopsida</taxon>
        <taxon>eudicotyledons</taxon>
        <taxon>Gunneridae</taxon>
        <taxon>Pentapetalae</taxon>
        <taxon>asterids</taxon>
        <taxon>campanulids</taxon>
        <taxon>Asterales</taxon>
        <taxon>Asteraceae</taxon>
        <taxon>Cichorioideae</taxon>
        <taxon>Cichorieae</taxon>
        <taxon>Lactucinae</taxon>
        <taxon>Lactuca</taxon>
    </lineage>
</organism>
<evidence type="ECO:0000256" key="2">
    <source>
        <dbReference type="ARBA" id="ARBA00022692"/>
    </source>
</evidence>
<proteinExistence type="inferred from homology"/>
<evidence type="ECO:0000256" key="3">
    <source>
        <dbReference type="ARBA" id="ARBA00022989"/>
    </source>
</evidence>
<evidence type="ECO:0000256" key="6">
    <source>
        <dbReference type="PROSITE-ProRule" id="PRU00283"/>
    </source>
</evidence>
<keyword evidence="5" id="KW-0505">Motor protein</keyword>
<keyword evidence="4 8" id="KW-0472">Membrane</keyword>
<dbReference type="GO" id="GO:0008017">
    <property type="term" value="F:microtubule binding"/>
    <property type="evidence" value="ECO:0007669"/>
    <property type="project" value="InterPro"/>
</dbReference>
<dbReference type="InterPro" id="IPR007632">
    <property type="entry name" value="Anoctamin"/>
</dbReference>
<dbReference type="InterPro" id="IPR001752">
    <property type="entry name" value="Kinesin_motor_dom"/>
</dbReference>
<gene>
    <name evidence="10" type="ORF">LVIROSA_LOCUS34831</name>
</gene>
<accession>A0AAU9PH25</accession>
<dbReference type="InterPro" id="IPR049452">
    <property type="entry name" value="Anoctamin_TM"/>
</dbReference>
<dbReference type="Proteomes" id="UP001157418">
    <property type="component" value="Unassembled WGS sequence"/>
</dbReference>
<evidence type="ECO:0000256" key="7">
    <source>
        <dbReference type="SAM" id="Coils"/>
    </source>
</evidence>
<comment type="subcellular location">
    <subcellularLocation>
        <location evidence="1">Membrane</location>
        <topology evidence="1">Multi-pass membrane protein</topology>
    </subcellularLocation>
</comment>
<feature type="domain" description="Kinesin motor" evidence="9">
    <location>
        <begin position="317"/>
        <end position="393"/>
    </location>
</feature>